<evidence type="ECO:0000259" key="2">
    <source>
        <dbReference type="PROSITE" id="PS51406"/>
    </source>
</evidence>
<reference evidence="4" key="1">
    <citation type="submission" date="2018-01" db="EMBL/GenBank/DDBJ databases">
        <authorList>
            <person name="Alioto T."/>
            <person name="Alioto T."/>
        </authorList>
    </citation>
    <scope>NUCLEOTIDE SEQUENCE [LARGE SCALE GENOMIC DNA]</scope>
</reference>
<dbReference type="OrthoDB" id="6145874at2759"/>
<evidence type="ECO:0000313" key="4">
    <source>
        <dbReference type="Proteomes" id="UP000268350"/>
    </source>
</evidence>
<keyword evidence="4" id="KW-1185">Reference proteome</keyword>
<evidence type="ECO:0000256" key="1">
    <source>
        <dbReference type="SAM" id="Coils"/>
    </source>
</evidence>
<gene>
    <name evidence="3" type="ORF">DGUA_6G010608</name>
</gene>
<dbReference type="InterPro" id="IPR014716">
    <property type="entry name" value="Fibrinogen_a/b/g_C_1"/>
</dbReference>
<dbReference type="InterPro" id="IPR050373">
    <property type="entry name" value="Fibrinogen_C-term_domain"/>
</dbReference>
<dbReference type="Pfam" id="PF00147">
    <property type="entry name" value="Fibrinogen_C"/>
    <property type="match status" value="1"/>
</dbReference>
<keyword evidence="1" id="KW-0175">Coiled coil</keyword>
<dbReference type="GO" id="GO:0005615">
    <property type="term" value="C:extracellular space"/>
    <property type="evidence" value="ECO:0007669"/>
    <property type="project" value="TreeGrafter"/>
</dbReference>
<dbReference type="PROSITE" id="PS51406">
    <property type="entry name" value="FIBRINOGEN_C_2"/>
    <property type="match status" value="1"/>
</dbReference>
<organism evidence="3 4">
    <name type="scientific">Drosophila guanche</name>
    <name type="common">Fruit fly</name>
    <dbReference type="NCBI Taxonomy" id="7266"/>
    <lineage>
        <taxon>Eukaryota</taxon>
        <taxon>Metazoa</taxon>
        <taxon>Ecdysozoa</taxon>
        <taxon>Arthropoda</taxon>
        <taxon>Hexapoda</taxon>
        <taxon>Insecta</taxon>
        <taxon>Pterygota</taxon>
        <taxon>Neoptera</taxon>
        <taxon>Endopterygota</taxon>
        <taxon>Diptera</taxon>
        <taxon>Brachycera</taxon>
        <taxon>Muscomorpha</taxon>
        <taxon>Ephydroidea</taxon>
        <taxon>Drosophilidae</taxon>
        <taxon>Drosophila</taxon>
        <taxon>Sophophora</taxon>
    </lineage>
</organism>
<dbReference type="CDD" id="cd00087">
    <property type="entry name" value="FReD"/>
    <property type="match status" value="1"/>
</dbReference>
<feature type="domain" description="Fibrinogen C-terminal" evidence="2">
    <location>
        <begin position="116"/>
        <end position="333"/>
    </location>
</feature>
<name>A0A3B0K3N0_DROGU</name>
<proteinExistence type="predicted"/>
<dbReference type="PANTHER" id="PTHR19143">
    <property type="entry name" value="FIBRINOGEN/TENASCIN/ANGIOPOEITIN"/>
    <property type="match status" value="1"/>
</dbReference>
<dbReference type="FunFam" id="3.90.215.10:FF:000010">
    <property type="entry name" value="Uncharacterized protein, isoform B"/>
    <property type="match status" value="1"/>
</dbReference>
<sequence length="337" mass="37833">MALESLVTALACLSTTTMPEKSLSPSLPLPRSSVIMRNSVEPFLLNVNDTACPVSALGGLAARIQFMTDELQTLTTELGELQQLIDEYKNQAPGEAIGTRSLRPVPAIVQALPAVGPSDDTPRNCWDQKHGQVRIRVAQHVEPFFVNCDQKERDGGWLVIAYRFDGSEDFNRDWQNYKAGFGSLNSEFFIGLEKLSLLTNSDNYELLVIMRSKTREQRFALYDHFSIGSESEKYLLYVLGPYKGDAGDSLRYHAGKKFTTFDQDNDDNGQNCARTHAGAWWYGRECFESNLFGTFQSKYGQEIGYFKGILWKSFVPGPTGSLSYVRMLIRPTKKAQT</sequence>
<protein>
    <submittedName>
        <fullName evidence="3">Blast:Angiopoietin-related protein 1</fullName>
    </submittedName>
</protein>
<dbReference type="Gene3D" id="3.90.215.10">
    <property type="entry name" value="Gamma Fibrinogen, chain A, domain 1"/>
    <property type="match status" value="1"/>
</dbReference>
<dbReference type="AlphaFoldDB" id="A0A3B0K3N0"/>
<dbReference type="SMART" id="SM00186">
    <property type="entry name" value="FBG"/>
    <property type="match status" value="1"/>
</dbReference>
<dbReference type="InterPro" id="IPR036056">
    <property type="entry name" value="Fibrinogen-like_C"/>
</dbReference>
<dbReference type="EMBL" id="OUUW01000003">
    <property type="protein sequence ID" value="SPP78028.1"/>
    <property type="molecule type" value="Genomic_DNA"/>
</dbReference>
<dbReference type="InterPro" id="IPR002181">
    <property type="entry name" value="Fibrinogen_a/b/g_C_dom"/>
</dbReference>
<dbReference type="STRING" id="7266.A0A3B0K3N0"/>
<dbReference type="SUPFAM" id="SSF56496">
    <property type="entry name" value="Fibrinogen C-terminal domain-like"/>
    <property type="match status" value="1"/>
</dbReference>
<dbReference type="Proteomes" id="UP000268350">
    <property type="component" value="Unassembled WGS sequence"/>
</dbReference>
<evidence type="ECO:0000313" key="3">
    <source>
        <dbReference type="EMBL" id="SPP78028.1"/>
    </source>
</evidence>
<accession>A0A3B0K3N0</accession>
<dbReference type="PANTHER" id="PTHR19143:SF327">
    <property type="entry name" value="FI21813P1-RELATED"/>
    <property type="match status" value="1"/>
</dbReference>
<feature type="coiled-coil region" evidence="1">
    <location>
        <begin position="64"/>
        <end position="91"/>
    </location>
</feature>